<keyword evidence="9" id="KW-1185">Reference proteome</keyword>
<dbReference type="PANTHER" id="PTHR24115">
    <property type="entry name" value="KINESIN-RELATED"/>
    <property type="match status" value="1"/>
</dbReference>
<dbReference type="GO" id="GO:0008017">
    <property type="term" value="F:microtubule binding"/>
    <property type="evidence" value="ECO:0007669"/>
    <property type="project" value="InterPro"/>
</dbReference>
<dbReference type="OMA" id="TIIWIVD"/>
<evidence type="ECO:0000256" key="3">
    <source>
        <dbReference type="ARBA" id="ARBA00022840"/>
    </source>
</evidence>
<dbReference type="SMART" id="SM00129">
    <property type="entry name" value="KISc"/>
    <property type="match status" value="1"/>
</dbReference>
<feature type="region of interest" description="Disordered" evidence="6">
    <location>
        <begin position="844"/>
        <end position="866"/>
    </location>
</feature>
<feature type="binding site" evidence="5">
    <location>
        <begin position="303"/>
        <end position="310"/>
    </location>
    <ligand>
        <name>ATP</name>
        <dbReference type="ChEBI" id="CHEBI:30616"/>
    </ligand>
</feature>
<dbReference type="InterPro" id="IPR001752">
    <property type="entry name" value="Kinesin_motor_dom"/>
</dbReference>
<feature type="region of interest" description="Disordered" evidence="6">
    <location>
        <begin position="891"/>
        <end position="973"/>
    </location>
</feature>
<evidence type="ECO:0000256" key="4">
    <source>
        <dbReference type="ARBA" id="ARBA00023175"/>
    </source>
</evidence>
<feature type="compositionally biased region" description="Low complexity" evidence="6">
    <location>
        <begin position="701"/>
        <end position="712"/>
    </location>
</feature>
<dbReference type="EMBL" id="AGNL01035957">
    <property type="protein sequence ID" value="EJK54343.1"/>
    <property type="molecule type" value="Genomic_DNA"/>
</dbReference>
<dbReference type="Gene3D" id="3.40.850.10">
    <property type="entry name" value="Kinesin motor domain"/>
    <property type="match status" value="1"/>
</dbReference>
<keyword evidence="2 5" id="KW-0547">Nucleotide-binding</keyword>
<dbReference type="Proteomes" id="UP000266841">
    <property type="component" value="Unassembled WGS sequence"/>
</dbReference>
<dbReference type="PRINTS" id="PR00380">
    <property type="entry name" value="KINESINHEAVY"/>
</dbReference>
<dbReference type="InterPro" id="IPR027417">
    <property type="entry name" value="P-loop_NTPase"/>
</dbReference>
<evidence type="ECO:0000313" key="9">
    <source>
        <dbReference type="Proteomes" id="UP000266841"/>
    </source>
</evidence>
<feature type="region of interest" description="Disordered" evidence="6">
    <location>
        <begin position="1"/>
        <end position="69"/>
    </location>
</feature>
<dbReference type="InterPro" id="IPR036961">
    <property type="entry name" value="Kinesin_motor_dom_sf"/>
</dbReference>
<dbReference type="GO" id="GO:0003777">
    <property type="term" value="F:microtubule motor activity"/>
    <property type="evidence" value="ECO:0007669"/>
    <property type="project" value="InterPro"/>
</dbReference>
<evidence type="ECO:0000256" key="5">
    <source>
        <dbReference type="PROSITE-ProRule" id="PRU00283"/>
    </source>
</evidence>
<feature type="compositionally biased region" description="Basic residues" evidence="6">
    <location>
        <begin position="938"/>
        <end position="953"/>
    </location>
</feature>
<dbReference type="GO" id="GO:0005871">
    <property type="term" value="C:kinesin complex"/>
    <property type="evidence" value="ECO:0007669"/>
    <property type="project" value="TreeGrafter"/>
</dbReference>
<evidence type="ECO:0000256" key="2">
    <source>
        <dbReference type="ARBA" id="ARBA00022741"/>
    </source>
</evidence>
<feature type="domain" description="Kinesin motor" evidence="7">
    <location>
        <begin position="194"/>
        <end position="638"/>
    </location>
</feature>
<proteinExistence type="inferred from homology"/>
<dbReference type="GO" id="GO:0005524">
    <property type="term" value="F:ATP binding"/>
    <property type="evidence" value="ECO:0007669"/>
    <property type="project" value="UniProtKB-UniRule"/>
</dbReference>
<dbReference type="Pfam" id="PF00225">
    <property type="entry name" value="Kinesin"/>
    <property type="match status" value="2"/>
</dbReference>
<accession>K0RKT9</accession>
<evidence type="ECO:0000256" key="1">
    <source>
        <dbReference type="ARBA" id="ARBA00022701"/>
    </source>
</evidence>
<dbReference type="GO" id="GO:0005634">
    <property type="term" value="C:nucleus"/>
    <property type="evidence" value="ECO:0007669"/>
    <property type="project" value="TreeGrafter"/>
</dbReference>
<dbReference type="GO" id="GO:0005874">
    <property type="term" value="C:microtubule"/>
    <property type="evidence" value="ECO:0007669"/>
    <property type="project" value="UniProtKB-KW"/>
</dbReference>
<feature type="compositionally biased region" description="Basic and acidic residues" evidence="6">
    <location>
        <begin position="891"/>
        <end position="904"/>
    </location>
</feature>
<dbReference type="GO" id="GO:0016887">
    <property type="term" value="F:ATP hydrolysis activity"/>
    <property type="evidence" value="ECO:0007669"/>
    <property type="project" value="TreeGrafter"/>
</dbReference>
<dbReference type="SUPFAM" id="SSF52540">
    <property type="entry name" value="P-loop containing nucleoside triphosphate hydrolases"/>
    <property type="match status" value="1"/>
</dbReference>
<feature type="compositionally biased region" description="Polar residues" evidence="6">
    <location>
        <begin position="223"/>
        <end position="236"/>
    </location>
</feature>
<evidence type="ECO:0000313" key="8">
    <source>
        <dbReference type="EMBL" id="EJK54343.1"/>
    </source>
</evidence>
<feature type="compositionally biased region" description="Basic and acidic residues" evidence="6">
    <location>
        <begin position="845"/>
        <end position="862"/>
    </location>
</feature>
<feature type="region of interest" description="Disordered" evidence="6">
    <location>
        <begin position="690"/>
        <end position="712"/>
    </location>
</feature>
<evidence type="ECO:0000256" key="6">
    <source>
        <dbReference type="SAM" id="MobiDB-lite"/>
    </source>
</evidence>
<keyword evidence="1" id="KW-0493">Microtubule</keyword>
<feature type="region of interest" description="Disordered" evidence="6">
    <location>
        <begin position="223"/>
        <end position="246"/>
    </location>
</feature>
<dbReference type="eggNOG" id="KOG0247">
    <property type="taxonomic scope" value="Eukaryota"/>
</dbReference>
<name>K0RKT9_THAOC</name>
<dbReference type="PROSITE" id="PS50067">
    <property type="entry name" value="KINESIN_MOTOR_2"/>
    <property type="match status" value="1"/>
</dbReference>
<dbReference type="PANTHER" id="PTHR24115:SF1008">
    <property type="entry name" value="KINESIN-LIKE PROTEIN SUBITO"/>
    <property type="match status" value="1"/>
</dbReference>
<protein>
    <recommendedName>
        <fullName evidence="7">Kinesin motor domain-containing protein</fullName>
    </recommendedName>
</protein>
<sequence length="973" mass="106964">MSNESEGGAPSMESCDECRDDAETRRAPAAVFGRLEQESRGAVASHAGGNDEDEEQGDMNITRLDDEESNLDINSVISGMEEDEEGNIIGEQDQFEVFGKNLSSCFDNVGRIASSTSQRPPLPPTRDVVIPTNKPSAAAVPQVVPGAGDKRLSVFLRVRPPVCSNGTKGNEGAANTIEIIETKSAANQRGYAPTLPTTVRTYPPLNSNAAKVVRCGGKVPTAASSCNSKKAPSSKSLIDDGRADNDSTEVRGVKEYSYSGVFGPKSTQSEVYNNIAAPLVDGLFPRDMDSESLGESALLFTLGVTNAGKTHTVMGTGFETKGGKKSTDYPGENWGIIPRALHHILTRIDGNNSAAATNAGGPKLQMYMSYLEIYNESIYVRKSLGFSRLSTVCSRHIALPSVQDLLPQKTQNAASRRPCDGPPTLKLRESRRGRIFVRDLARHAVSSVQQGLELAQMAKTNRHTASNNINSQSSRSHSICQLEISLVPTAQKSSDADLSEYETDDESVCSRSSAGRRKSLQRKSTIIWIVDLAGSERSKKTRSHSSRQQKEAAIINASLMNLMRCLREMLNHQPKKKGSSSKAGVIPFRESKLTHMFMNHLTGPSASRTCMIVNVNPASDDYDETQHVLGYATTARSVTISAVDYNRKRRILAKESRVKLSPKKALVGVVKKLSPKKRKGGAQQIESMPHANKRMRSHNHTSTSGSSTKFGGLLNKPRPKTSHQVTQVDADAQEELERLREENFKLKITVEDLGQQLVDCEAEVRGEVVNMMDEQLQETKQWYESRIDSLKEQITSMQSSPGKSQRNEVDLLERIEECENEMQRMGEDHKDELSKMALAQRRLVQQHESELRAERQRGERLQQDLGASRHQYTELKASHDNILANLESMKARQETEDAAAKENPDEPSNTSSFAFKNLPRERVSAVASTSSIIDVTSPKKKRGWFKSPGKGKKIGLAEPDDGERSPLGKINTK</sequence>
<feature type="compositionally biased region" description="Acidic residues" evidence="6">
    <location>
        <begin position="497"/>
        <end position="507"/>
    </location>
</feature>
<gene>
    <name evidence="8" type="ORF">THAOC_26037</name>
</gene>
<evidence type="ECO:0000259" key="7">
    <source>
        <dbReference type="PROSITE" id="PS50067"/>
    </source>
</evidence>
<keyword evidence="4 5" id="KW-0505">Motor protein</keyword>
<organism evidence="8 9">
    <name type="scientific">Thalassiosira oceanica</name>
    <name type="common">Marine diatom</name>
    <dbReference type="NCBI Taxonomy" id="159749"/>
    <lineage>
        <taxon>Eukaryota</taxon>
        <taxon>Sar</taxon>
        <taxon>Stramenopiles</taxon>
        <taxon>Ochrophyta</taxon>
        <taxon>Bacillariophyta</taxon>
        <taxon>Coscinodiscophyceae</taxon>
        <taxon>Thalassiosirophycidae</taxon>
        <taxon>Thalassiosirales</taxon>
        <taxon>Thalassiosiraceae</taxon>
        <taxon>Thalassiosira</taxon>
    </lineage>
</organism>
<feature type="compositionally biased region" description="Basic and acidic residues" evidence="6">
    <location>
        <begin position="237"/>
        <end position="246"/>
    </location>
</feature>
<comment type="caution">
    <text evidence="8">The sequence shown here is derived from an EMBL/GenBank/DDBJ whole genome shotgun (WGS) entry which is preliminary data.</text>
</comment>
<dbReference type="OrthoDB" id="123929at2759"/>
<reference evidence="8 9" key="1">
    <citation type="journal article" date="2012" name="Genome Biol.">
        <title>Genome and low-iron response of an oceanic diatom adapted to chronic iron limitation.</title>
        <authorList>
            <person name="Lommer M."/>
            <person name="Specht M."/>
            <person name="Roy A.S."/>
            <person name="Kraemer L."/>
            <person name="Andreson R."/>
            <person name="Gutowska M.A."/>
            <person name="Wolf J."/>
            <person name="Bergner S.V."/>
            <person name="Schilhabel M.B."/>
            <person name="Klostermeier U.C."/>
            <person name="Beiko R.G."/>
            <person name="Rosenstiel P."/>
            <person name="Hippler M."/>
            <person name="Laroche J."/>
        </authorList>
    </citation>
    <scope>NUCLEOTIDE SEQUENCE [LARGE SCALE GENOMIC DNA]</scope>
    <source>
        <strain evidence="8 9">CCMP1005</strain>
    </source>
</reference>
<dbReference type="InterPro" id="IPR027640">
    <property type="entry name" value="Kinesin-like_fam"/>
</dbReference>
<comment type="similarity">
    <text evidence="5">Belongs to the TRAFAC class myosin-kinesin ATPase superfamily. Kinesin family.</text>
</comment>
<keyword evidence="3 5" id="KW-0067">ATP-binding</keyword>
<feature type="region of interest" description="Disordered" evidence="6">
    <location>
        <begin position="493"/>
        <end position="516"/>
    </location>
</feature>
<dbReference type="GO" id="GO:0007018">
    <property type="term" value="P:microtubule-based movement"/>
    <property type="evidence" value="ECO:0007669"/>
    <property type="project" value="InterPro"/>
</dbReference>
<dbReference type="AlphaFoldDB" id="K0RKT9"/>